<keyword evidence="5 7" id="KW-0157">Chromophore</keyword>
<evidence type="ECO:0000259" key="8">
    <source>
        <dbReference type="PROSITE" id="PS51645"/>
    </source>
</evidence>
<feature type="binding site" evidence="6">
    <location>
        <position position="210"/>
    </location>
    <ligand>
        <name>FAD</name>
        <dbReference type="ChEBI" id="CHEBI:57692"/>
    </ligand>
</feature>
<comment type="cofactor">
    <cofactor evidence="1">
        <name>(6R)-5,10-methylene-5,6,7,8-tetrahydrofolate</name>
        <dbReference type="ChEBI" id="CHEBI:15636"/>
    </cofactor>
</comment>
<dbReference type="Pfam" id="PF03441">
    <property type="entry name" value="FAD_binding_7"/>
    <property type="match status" value="1"/>
</dbReference>
<feature type="binding site" evidence="6">
    <location>
        <position position="261"/>
    </location>
    <ligand>
        <name>FAD</name>
        <dbReference type="ChEBI" id="CHEBI:57692"/>
    </ligand>
</feature>
<dbReference type="GO" id="GO:0006139">
    <property type="term" value="P:nucleobase-containing compound metabolic process"/>
    <property type="evidence" value="ECO:0007669"/>
    <property type="project" value="UniProtKB-ARBA"/>
</dbReference>
<dbReference type="Gene3D" id="1.10.579.10">
    <property type="entry name" value="DNA Cyclobutane Dipyrimidine Photolyase, subunit A, domain 3"/>
    <property type="match status" value="1"/>
</dbReference>
<protein>
    <submittedName>
        <fullName evidence="9">Deoxyribodipyrimidine photo-lyase</fullName>
    </submittedName>
</protein>
<accession>A0A1I5NQP3</accession>
<dbReference type="PROSITE" id="PS00394">
    <property type="entry name" value="DNA_PHOTOLYASES_1_1"/>
    <property type="match status" value="1"/>
</dbReference>
<dbReference type="AlphaFoldDB" id="A0A1I5NQP3"/>
<dbReference type="STRING" id="1121869.SAMN03084138_01699"/>
<gene>
    <name evidence="9" type="ORF">SAMN03084138_01699</name>
</gene>
<evidence type="ECO:0000256" key="2">
    <source>
        <dbReference type="ARBA" id="ARBA00005862"/>
    </source>
</evidence>
<dbReference type="RefSeq" id="WP_017008009.1">
    <property type="nucleotide sequence ID" value="NZ_FOWR01000010.1"/>
</dbReference>
<dbReference type="PANTHER" id="PTHR11455">
    <property type="entry name" value="CRYPTOCHROME"/>
    <property type="match status" value="1"/>
</dbReference>
<proteinExistence type="inferred from homology"/>
<name>A0A1I5NQP3_9GAMM</name>
<dbReference type="PANTHER" id="PTHR11455:SF9">
    <property type="entry name" value="CRYPTOCHROME CIRCADIAN CLOCK 5 ISOFORM X1"/>
    <property type="match status" value="1"/>
</dbReference>
<evidence type="ECO:0000256" key="7">
    <source>
        <dbReference type="RuleBase" id="RU004182"/>
    </source>
</evidence>
<evidence type="ECO:0000256" key="1">
    <source>
        <dbReference type="ARBA" id="ARBA00001932"/>
    </source>
</evidence>
<dbReference type="GeneID" id="35871728"/>
<evidence type="ECO:0000256" key="3">
    <source>
        <dbReference type="ARBA" id="ARBA00022630"/>
    </source>
</evidence>
<dbReference type="InterPro" id="IPR014729">
    <property type="entry name" value="Rossmann-like_a/b/a_fold"/>
</dbReference>
<dbReference type="InterPro" id="IPR002081">
    <property type="entry name" value="Cryptochrome/DNA_photolyase_1"/>
</dbReference>
<organism evidence="9 10">
    <name type="scientific">Enterovibrio norvegicus DSM 15893</name>
    <dbReference type="NCBI Taxonomy" id="1121869"/>
    <lineage>
        <taxon>Bacteria</taxon>
        <taxon>Pseudomonadati</taxon>
        <taxon>Pseudomonadota</taxon>
        <taxon>Gammaproteobacteria</taxon>
        <taxon>Vibrionales</taxon>
        <taxon>Vibrionaceae</taxon>
        <taxon>Enterovibrio</taxon>
    </lineage>
</organism>
<dbReference type="PROSITE" id="PS51645">
    <property type="entry name" value="PHR_CRY_ALPHA_BETA"/>
    <property type="match status" value="1"/>
</dbReference>
<dbReference type="GO" id="GO:0071949">
    <property type="term" value="F:FAD binding"/>
    <property type="evidence" value="ECO:0007669"/>
    <property type="project" value="TreeGrafter"/>
</dbReference>
<evidence type="ECO:0000256" key="5">
    <source>
        <dbReference type="ARBA" id="ARBA00022991"/>
    </source>
</evidence>
<evidence type="ECO:0000256" key="4">
    <source>
        <dbReference type="ARBA" id="ARBA00022827"/>
    </source>
</evidence>
<dbReference type="GO" id="GO:0003677">
    <property type="term" value="F:DNA binding"/>
    <property type="evidence" value="ECO:0007669"/>
    <property type="project" value="TreeGrafter"/>
</dbReference>
<comment type="similarity">
    <text evidence="2">Belongs to the DNA photolyase class-1 family.</text>
</comment>
<dbReference type="InterPro" id="IPR006050">
    <property type="entry name" value="DNA_photolyase_N"/>
</dbReference>
<dbReference type="EMBL" id="FOWR01000010">
    <property type="protein sequence ID" value="SFP24125.1"/>
    <property type="molecule type" value="Genomic_DNA"/>
</dbReference>
<dbReference type="InterPro" id="IPR036155">
    <property type="entry name" value="Crypto/Photolyase_N_sf"/>
</dbReference>
<evidence type="ECO:0000313" key="10">
    <source>
        <dbReference type="Proteomes" id="UP000182692"/>
    </source>
</evidence>
<evidence type="ECO:0000313" key="9">
    <source>
        <dbReference type="EMBL" id="SFP24125.1"/>
    </source>
</evidence>
<dbReference type="InterPro" id="IPR018394">
    <property type="entry name" value="DNA_photolyase_1_CS_C"/>
</dbReference>
<dbReference type="Gene3D" id="3.40.50.620">
    <property type="entry name" value="HUPs"/>
    <property type="match status" value="1"/>
</dbReference>
<reference evidence="9 10" key="1">
    <citation type="submission" date="2016-10" db="EMBL/GenBank/DDBJ databases">
        <authorList>
            <person name="de Groot N.N."/>
        </authorList>
    </citation>
    <scope>NUCLEOTIDE SEQUENCE [LARGE SCALE GENOMIC DNA]</scope>
    <source>
        <strain evidence="9 10">DSM 15893</strain>
    </source>
</reference>
<dbReference type="GO" id="GO:0009416">
    <property type="term" value="P:response to light stimulus"/>
    <property type="evidence" value="ECO:0007669"/>
    <property type="project" value="TreeGrafter"/>
</dbReference>
<keyword evidence="3 6" id="KW-0285">Flavoprotein</keyword>
<dbReference type="SUPFAM" id="SSF52425">
    <property type="entry name" value="Cryptochrome/photolyase, N-terminal domain"/>
    <property type="match status" value="1"/>
</dbReference>
<dbReference type="GO" id="GO:0003904">
    <property type="term" value="F:deoxyribodipyrimidine photo-lyase activity"/>
    <property type="evidence" value="ECO:0007669"/>
    <property type="project" value="TreeGrafter"/>
</dbReference>
<comment type="similarity">
    <text evidence="7">Belongs to the DNA photolyase family.</text>
</comment>
<dbReference type="InterPro" id="IPR036134">
    <property type="entry name" value="Crypto/Photolyase_FAD-like_sf"/>
</dbReference>
<keyword evidence="4 6" id="KW-0274">FAD</keyword>
<feature type="domain" description="Photolyase/cryptochrome alpha/beta" evidence="8">
    <location>
        <begin position="2"/>
        <end position="130"/>
    </location>
</feature>
<sequence>MAISVVWLKRDLRLSDHAPLLGAAQSGLPVLLVYCFEPMLLDDPHYDERHWRFVGESLNDIQSRLPDGALYISAEGALETLENLHQTHGIAHLFSHQEVGLNNTFERDKAVQVWCDEQNVNWEETPVGAVIRGLTHRKTWDKHWQKVMRAPLADCDLSTISWVTASAETLPDRVEQYLQPTVESEHFQKGGEAAAWQTLNGFYEDRGKSYAYSLSSPTLSQTHCSRISPYLAWGNVSLRQVYQTVLKHWSVPGWRRSLVAFSSRLHWHCHFIQKFESESSMEFQPVNRGYLELPRITGDVAQQRLTAWKKGKTGFPMVDASMRCLQATGYLNFRMRAMLVSFLCHHLALDWRHGVQHLARVFLDFEPGIHYSQFQMQAGVTGINTIRIYNPVKQGEEKDPDGVFVKTWLPELAEVPVPLVHSPWLLSPMEQMLYVVNVGEDYPAPIVDLKQSYAEAQALLWRWRKLPDVQREAHRLLKRHVRPD</sequence>
<dbReference type="PRINTS" id="PR00147">
    <property type="entry name" value="DNAPHOTLYASE"/>
</dbReference>
<evidence type="ECO:0000256" key="6">
    <source>
        <dbReference type="PIRSR" id="PIRSR602081-1"/>
    </source>
</evidence>
<dbReference type="SUPFAM" id="SSF48173">
    <property type="entry name" value="Cryptochrome/photolyase FAD-binding domain"/>
    <property type="match status" value="1"/>
</dbReference>
<comment type="cofactor">
    <cofactor evidence="6">
        <name>FAD</name>
        <dbReference type="ChEBI" id="CHEBI:57692"/>
    </cofactor>
    <text evidence="6">Binds 1 FAD per subunit.</text>
</comment>
<dbReference type="Proteomes" id="UP000182692">
    <property type="component" value="Unassembled WGS sequence"/>
</dbReference>
<dbReference type="InterPro" id="IPR005101">
    <property type="entry name" value="Cryptochr/Photolyase_FAD-bd"/>
</dbReference>
<dbReference type="OrthoDB" id="9772484at2"/>
<dbReference type="GO" id="GO:0006950">
    <property type="term" value="P:response to stress"/>
    <property type="evidence" value="ECO:0007669"/>
    <property type="project" value="UniProtKB-ARBA"/>
</dbReference>
<keyword evidence="9" id="KW-0456">Lyase</keyword>
<dbReference type="Pfam" id="PF00875">
    <property type="entry name" value="DNA_photolyase"/>
    <property type="match status" value="1"/>
</dbReference>
<dbReference type="Gene3D" id="1.25.40.80">
    <property type="match status" value="1"/>
</dbReference>